<reference evidence="6 7" key="1">
    <citation type="journal article" date="2022" name="Front. Microbiol.">
        <title>Male-killing mechanisms vary between Spiroplasma species.</title>
        <authorList>
            <person name="Arai H."/>
            <person name="Inoue M."/>
            <person name="Kageyama D."/>
        </authorList>
    </citation>
    <scope>NUCLEOTIDE SEQUENCE [LARGE SCALE GENOMIC DNA]</scope>
    <source>
        <strain evidence="7">sHm</strain>
    </source>
</reference>
<keyword evidence="2 5" id="KW-0812">Transmembrane</keyword>
<dbReference type="InterPro" id="IPR003339">
    <property type="entry name" value="ABC/ECF_trnsptr_transmembrane"/>
</dbReference>
<feature type="transmembrane region" description="Helical" evidence="5">
    <location>
        <begin position="43"/>
        <end position="61"/>
    </location>
</feature>
<evidence type="ECO:0000256" key="3">
    <source>
        <dbReference type="ARBA" id="ARBA00022989"/>
    </source>
</evidence>
<keyword evidence="4 5" id="KW-0472">Membrane</keyword>
<evidence type="ECO:0000256" key="5">
    <source>
        <dbReference type="SAM" id="Phobius"/>
    </source>
</evidence>
<evidence type="ECO:0000256" key="2">
    <source>
        <dbReference type="ARBA" id="ARBA00022692"/>
    </source>
</evidence>
<keyword evidence="7" id="KW-1185">Reference proteome</keyword>
<accession>A0ABN6T492</accession>
<comment type="subcellular location">
    <subcellularLocation>
        <location evidence="1">Membrane</location>
        <topology evidence="1">Multi-pass membrane protein</topology>
    </subcellularLocation>
</comment>
<feature type="transmembrane region" description="Helical" evidence="5">
    <location>
        <begin position="247"/>
        <end position="265"/>
    </location>
</feature>
<proteinExistence type="predicted"/>
<gene>
    <name evidence="6" type="primary">abc_2</name>
    <name evidence="6" type="ORF">SHM_25770</name>
</gene>
<name>A0ABN6T492_9MOLU</name>
<feature type="transmembrane region" description="Helical" evidence="5">
    <location>
        <begin position="106"/>
        <end position="129"/>
    </location>
</feature>
<evidence type="ECO:0000313" key="6">
    <source>
        <dbReference type="EMBL" id="BDT04931.1"/>
    </source>
</evidence>
<keyword evidence="3 5" id="KW-1133">Transmembrane helix</keyword>
<sequence>MKVSFGRYLPLNSIIHRVDPRIKLLVLICLIASLFFHTGFEGYALIGFTVITIFFCAKLPFMMLLKLMRPILFMAFILFIINCFLTDGPNVGMIWRWHGIKVSYKAIFVSIYIALRIYLMILITTILTTTTQPLDLTLALEDLMLPLKLIKFPVHIISMIISIALRSIPTLLDEAGRILKAQASRGVDLKNGHFKEKVKSLVSLIIPLLVSSFQKAEDLAYAMDSRGYDPQGKRTRFRQYHIDFKDIFFFIIGVGLLAFLISYTYHPEIFWRIPFIDDYYSQ</sequence>
<dbReference type="PANTHER" id="PTHR33514">
    <property type="entry name" value="PROTEIN ABCI12, CHLOROPLASTIC"/>
    <property type="match status" value="1"/>
</dbReference>
<dbReference type="EMBL" id="AP026933">
    <property type="protein sequence ID" value="BDT04931.1"/>
    <property type="molecule type" value="Genomic_DNA"/>
</dbReference>
<dbReference type="Proteomes" id="UP001163387">
    <property type="component" value="Chromosome"/>
</dbReference>
<dbReference type="CDD" id="cd16914">
    <property type="entry name" value="EcfT"/>
    <property type="match status" value="1"/>
</dbReference>
<evidence type="ECO:0000313" key="7">
    <source>
        <dbReference type="Proteomes" id="UP001163387"/>
    </source>
</evidence>
<dbReference type="RefSeq" id="WP_281748540.1">
    <property type="nucleotide sequence ID" value="NZ_AP026933.1"/>
</dbReference>
<feature type="transmembrane region" description="Helical" evidence="5">
    <location>
        <begin position="149"/>
        <end position="168"/>
    </location>
</feature>
<feature type="transmembrane region" description="Helical" evidence="5">
    <location>
        <begin position="67"/>
        <end position="85"/>
    </location>
</feature>
<evidence type="ECO:0000256" key="1">
    <source>
        <dbReference type="ARBA" id="ARBA00004141"/>
    </source>
</evidence>
<protein>
    <submittedName>
        <fullName evidence="6">ABC transporter permease</fullName>
    </submittedName>
</protein>
<evidence type="ECO:0000256" key="4">
    <source>
        <dbReference type="ARBA" id="ARBA00023136"/>
    </source>
</evidence>
<organism evidence="6 7">
    <name type="scientific">Spiroplasma ixodetis</name>
    <dbReference type="NCBI Taxonomy" id="2141"/>
    <lineage>
        <taxon>Bacteria</taxon>
        <taxon>Bacillati</taxon>
        <taxon>Mycoplasmatota</taxon>
        <taxon>Mollicutes</taxon>
        <taxon>Entomoplasmatales</taxon>
        <taxon>Spiroplasmataceae</taxon>
        <taxon>Spiroplasma</taxon>
    </lineage>
</organism>
<dbReference type="PANTHER" id="PTHR33514:SF13">
    <property type="entry name" value="PROTEIN ABCI12, CHLOROPLASTIC"/>
    <property type="match status" value="1"/>
</dbReference>
<dbReference type="Pfam" id="PF02361">
    <property type="entry name" value="CbiQ"/>
    <property type="match status" value="1"/>
</dbReference>